<feature type="transmembrane region" description="Helical" evidence="1">
    <location>
        <begin position="40"/>
        <end position="61"/>
    </location>
</feature>
<accession>A0A7D5K6R2</accession>
<feature type="transmembrane region" description="Helical" evidence="1">
    <location>
        <begin position="81"/>
        <end position="103"/>
    </location>
</feature>
<feature type="transmembrane region" description="Helical" evidence="1">
    <location>
        <begin position="141"/>
        <end position="165"/>
    </location>
</feature>
<reference evidence="3 4" key="1">
    <citation type="submission" date="2020-07" db="EMBL/GenBank/DDBJ databases">
        <title>Gai3-2, isolated from salt lake.</title>
        <authorList>
            <person name="Cui H."/>
            <person name="Shi X."/>
        </authorList>
    </citation>
    <scope>NUCLEOTIDE SEQUENCE [LARGE SCALE GENOMIC DNA]</scope>
    <source>
        <strain evidence="3 4">Gai3-2</strain>
    </source>
</reference>
<evidence type="ECO:0000259" key="2">
    <source>
        <dbReference type="Pfam" id="PF26514"/>
    </source>
</evidence>
<keyword evidence="1" id="KW-1133">Transmembrane helix</keyword>
<dbReference type="EMBL" id="CP058529">
    <property type="protein sequence ID" value="QLG26959.1"/>
    <property type="molecule type" value="Genomic_DNA"/>
</dbReference>
<dbReference type="GeneID" id="56028192"/>
<evidence type="ECO:0000313" key="3">
    <source>
        <dbReference type="EMBL" id="QLG26959.1"/>
    </source>
</evidence>
<dbReference type="AlphaFoldDB" id="A0A7D5K6R2"/>
<keyword evidence="1" id="KW-0812">Transmembrane</keyword>
<dbReference type="InterPro" id="IPR058486">
    <property type="entry name" value="DUF8173"/>
</dbReference>
<proteinExistence type="predicted"/>
<dbReference type="OrthoDB" id="69726at1644055"/>
<keyword evidence="1" id="KW-0472">Membrane</keyword>
<keyword evidence="4" id="KW-1185">Reference proteome</keyword>
<feature type="domain" description="DUF8173" evidence="2">
    <location>
        <begin position="1"/>
        <end position="182"/>
    </location>
</feature>
<gene>
    <name evidence="3" type="ORF">HUG10_05125</name>
</gene>
<protein>
    <recommendedName>
        <fullName evidence="2">DUF8173 domain-containing protein</fullName>
    </recommendedName>
</protein>
<dbReference type="Pfam" id="PF26514">
    <property type="entry name" value="DUF8173"/>
    <property type="match status" value="1"/>
</dbReference>
<evidence type="ECO:0000313" key="4">
    <source>
        <dbReference type="Proteomes" id="UP000509750"/>
    </source>
</evidence>
<sequence>MPSTRAAGRATGALVVLAFVGVAAAQYGGTDSSPGIDVRFAAGFVTNLLLGGALLAIAPDYAERTLAEFRSDLGAAFVRGLLVWFAVPIPLVLLAVPLVGLFVAVPGLIVLGVVGVVGSAVLVVIVGAGGIRRETPGKSEVVLGAFVLASVTAIPVVGAVFAWFISLPGIGLVGRDLYRAWKG</sequence>
<evidence type="ECO:0000256" key="1">
    <source>
        <dbReference type="SAM" id="Phobius"/>
    </source>
</evidence>
<organism evidence="3 4">
    <name type="scientific">Halorarum halophilum</name>
    <dbReference type="NCBI Taxonomy" id="2743090"/>
    <lineage>
        <taxon>Archaea</taxon>
        <taxon>Methanobacteriati</taxon>
        <taxon>Methanobacteriota</taxon>
        <taxon>Stenosarchaea group</taxon>
        <taxon>Halobacteria</taxon>
        <taxon>Halobacteriales</taxon>
        <taxon>Haloferacaceae</taxon>
        <taxon>Halorarum</taxon>
    </lineage>
</organism>
<dbReference type="KEGG" id="halg:HUG10_05125"/>
<dbReference type="Proteomes" id="UP000509750">
    <property type="component" value="Chromosome"/>
</dbReference>
<feature type="transmembrane region" description="Helical" evidence="1">
    <location>
        <begin position="109"/>
        <end position="129"/>
    </location>
</feature>
<name>A0A7D5K6R2_9EURY</name>
<dbReference type="RefSeq" id="WP_179168534.1">
    <property type="nucleotide sequence ID" value="NZ_CP058529.1"/>
</dbReference>